<evidence type="ECO:0000256" key="2">
    <source>
        <dbReference type="ARBA" id="ARBA00011061"/>
    </source>
</evidence>
<feature type="transmembrane region" description="Helical" evidence="7">
    <location>
        <begin position="270"/>
        <end position="288"/>
    </location>
</feature>
<feature type="transmembrane region" description="Helical" evidence="7">
    <location>
        <begin position="15"/>
        <end position="35"/>
    </location>
</feature>
<reference evidence="9" key="2">
    <citation type="submission" date="2014-08" db="EMBL/GenBank/DDBJ databases">
        <authorList>
            <person name="Wibberg D."/>
        </authorList>
    </citation>
    <scope>NUCLEOTIDE SEQUENCE</scope>
</reference>
<keyword evidence="3" id="KW-1003">Cell membrane</keyword>
<dbReference type="Proteomes" id="UP000029661">
    <property type="component" value="Chromosome"/>
</dbReference>
<evidence type="ECO:0000256" key="4">
    <source>
        <dbReference type="ARBA" id="ARBA00022692"/>
    </source>
</evidence>
<accession>A0A089ZF12</accession>
<organism evidence="8 11">
    <name type="scientific">Methanobacterium formicicum</name>
    <dbReference type="NCBI Taxonomy" id="2162"/>
    <lineage>
        <taxon>Archaea</taxon>
        <taxon>Methanobacteriati</taxon>
        <taxon>Methanobacteriota</taxon>
        <taxon>Methanomada group</taxon>
        <taxon>Methanobacteria</taxon>
        <taxon>Methanobacteriales</taxon>
        <taxon>Methanobacteriaceae</taxon>
        <taxon>Methanobacterium</taxon>
    </lineage>
</organism>
<keyword evidence="6 7" id="KW-0472">Membrane</keyword>
<dbReference type="EMBL" id="JADIIL010000039">
    <property type="protein sequence ID" value="MBF4476141.1"/>
    <property type="molecule type" value="Genomic_DNA"/>
</dbReference>
<dbReference type="STRING" id="2162.BRM9_1875"/>
<feature type="transmembrane region" description="Helical" evidence="7">
    <location>
        <begin position="323"/>
        <end position="341"/>
    </location>
</feature>
<feature type="transmembrane region" description="Helical" evidence="7">
    <location>
        <begin position="135"/>
        <end position="154"/>
    </location>
</feature>
<dbReference type="PANTHER" id="PTHR39087:SF2">
    <property type="entry name" value="UPF0104 MEMBRANE PROTEIN MJ1595"/>
    <property type="match status" value="1"/>
</dbReference>
<keyword evidence="5 7" id="KW-1133">Transmembrane helix</keyword>
<evidence type="ECO:0000256" key="5">
    <source>
        <dbReference type="ARBA" id="ARBA00022989"/>
    </source>
</evidence>
<dbReference type="GO" id="GO:0005886">
    <property type="term" value="C:plasma membrane"/>
    <property type="evidence" value="ECO:0007669"/>
    <property type="project" value="UniProtKB-SubCell"/>
</dbReference>
<reference evidence="8 11" key="1">
    <citation type="submission" date="2013-12" db="EMBL/GenBank/DDBJ databases">
        <title>The complete genome sequence of Methanobacterium sp. BRM9.</title>
        <authorList>
            <consortium name="Pastoral Greenhouse Gas Research Consortium"/>
            <person name="Kelly W.J."/>
            <person name="Leahy S.C."/>
            <person name="Perry R."/>
            <person name="Li D."/>
            <person name="Altermann E."/>
            <person name="Lambie S.C."/>
            <person name="Attwood G.T."/>
        </authorList>
    </citation>
    <scope>NUCLEOTIDE SEQUENCE [LARGE SCALE GENOMIC DNA]</scope>
    <source>
        <strain evidence="8 11">BRM9</strain>
    </source>
</reference>
<dbReference type="Pfam" id="PF03706">
    <property type="entry name" value="LPG_synthase_TM"/>
    <property type="match status" value="1"/>
</dbReference>
<evidence type="ECO:0000256" key="7">
    <source>
        <dbReference type="SAM" id="Phobius"/>
    </source>
</evidence>
<dbReference type="Proteomes" id="UP000606900">
    <property type="component" value="Unassembled WGS sequence"/>
</dbReference>
<feature type="transmembrane region" description="Helical" evidence="7">
    <location>
        <begin position="47"/>
        <end position="66"/>
    </location>
</feature>
<gene>
    <name evidence="8" type="ORF">BRM9_1875</name>
    <name evidence="9" type="ORF">DSM1535_0058</name>
    <name evidence="10" type="ORF">ISP06_11840</name>
</gene>
<evidence type="ECO:0000313" key="8">
    <source>
        <dbReference type="EMBL" id="AIS32682.1"/>
    </source>
</evidence>
<feature type="transmembrane region" description="Helical" evidence="7">
    <location>
        <begin position="238"/>
        <end position="264"/>
    </location>
</feature>
<evidence type="ECO:0000256" key="3">
    <source>
        <dbReference type="ARBA" id="ARBA00022475"/>
    </source>
</evidence>
<dbReference type="PANTHER" id="PTHR39087">
    <property type="entry name" value="UPF0104 MEMBRANE PROTEIN MJ1595"/>
    <property type="match status" value="1"/>
</dbReference>
<evidence type="ECO:0000313" key="11">
    <source>
        <dbReference type="Proteomes" id="UP000029661"/>
    </source>
</evidence>
<dbReference type="KEGG" id="mfc:BRM9_1875"/>
<dbReference type="KEGG" id="mfi:DSM1535_0058"/>
<dbReference type="PATRIC" id="fig|2162.9.peg.61"/>
<keyword evidence="4 7" id="KW-0812">Transmembrane</keyword>
<dbReference type="AlphaFoldDB" id="A0A089ZF12"/>
<feature type="transmembrane region" description="Helical" evidence="7">
    <location>
        <begin position="300"/>
        <end position="317"/>
    </location>
</feature>
<comment type="subcellular location">
    <subcellularLocation>
        <location evidence="1">Cell membrane</location>
        <topology evidence="1">Multi-pass membrane protein</topology>
    </subcellularLocation>
</comment>
<dbReference type="OrthoDB" id="15513at2157"/>
<reference evidence="10" key="3">
    <citation type="submission" date="2020-10" db="EMBL/GenBank/DDBJ databases">
        <title>Dehalococcoides mccartyi of a TCE/Cr reducing biochatode.</title>
        <authorList>
            <person name="Matturro B."/>
        </authorList>
    </citation>
    <scope>NUCLEOTIDE SEQUENCE</scope>
    <source>
        <strain evidence="10">Bin2</strain>
    </source>
</reference>
<dbReference type="InterPro" id="IPR022791">
    <property type="entry name" value="L-PG_synthase/AglD"/>
</dbReference>
<evidence type="ECO:0000256" key="1">
    <source>
        <dbReference type="ARBA" id="ARBA00004651"/>
    </source>
</evidence>
<name>A0A089ZF12_METFO</name>
<sequence length="356" mass="39807">MQDTYAIIKEHKWKILATFAVAAFLIFLMTFLIGFDDVLAILKTAKWDWIAINFLLEAGIVLVWAWRWKLILDVVDTSPKFTTLLGMLLASLFGNNVTPSAAGGEPLRAYLLWEVEKMPFEIGFATSTADRVFEFLPFVLISLIAALFLLSWDIPLLTRILVIIMIIASISIFGILIYAGFRREVTQRIIISIAQSIYPTVIRLTKKDISFNEIREKIIFYINRFSTGFITALQDRKVFVIAFILSFAMWGFDMLRMYICFGALGVYPPLLPLVIIYTIGILISLLPLLPGAWGIREGTLIGLFAVVGVSADVVMAASLIDRLASYVVPTILGAIAALYYGRKVKNKSVNLPSTDA</sequence>
<evidence type="ECO:0000313" key="10">
    <source>
        <dbReference type="EMBL" id="MBF4476141.1"/>
    </source>
</evidence>
<dbReference type="EMBL" id="CP006933">
    <property type="protein sequence ID" value="AIS32682.1"/>
    <property type="molecule type" value="Genomic_DNA"/>
</dbReference>
<dbReference type="NCBIfam" id="TIGR00374">
    <property type="entry name" value="flippase-like domain"/>
    <property type="match status" value="1"/>
</dbReference>
<evidence type="ECO:0000313" key="9">
    <source>
        <dbReference type="EMBL" id="CEA12424.1"/>
    </source>
</evidence>
<dbReference type="EMBL" id="LN515531">
    <property type="protein sequence ID" value="CEA12424.1"/>
    <property type="molecule type" value="Genomic_DNA"/>
</dbReference>
<dbReference type="GeneID" id="24793038"/>
<dbReference type="RefSeq" id="WP_048071776.1">
    <property type="nucleotide sequence ID" value="NZ_CALCVY010000268.1"/>
</dbReference>
<evidence type="ECO:0000256" key="6">
    <source>
        <dbReference type="ARBA" id="ARBA00023136"/>
    </source>
</evidence>
<proteinExistence type="inferred from homology"/>
<feature type="transmembrane region" description="Helical" evidence="7">
    <location>
        <begin position="160"/>
        <end position="181"/>
    </location>
</feature>
<comment type="similarity">
    <text evidence="2">Belongs to the UPF0104 family.</text>
</comment>
<protein>
    <submittedName>
        <fullName evidence="10">UPF0104 family protein</fullName>
    </submittedName>
    <submittedName>
        <fullName evidence="9">UPF0104 membrane protein</fullName>
    </submittedName>
</protein>